<organism evidence="1">
    <name type="scientific">marine sediment metagenome</name>
    <dbReference type="NCBI Taxonomy" id="412755"/>
    <lineage>
        <taxon>unclassified sequences</taxon>
        <taxon>metagenomes</taxon>
        <taxon>ecological metagenomes</taxon>
    </lineage>
</organism>
<gene>
    <name evidence="1" type="ORF">S01H4_66697</name>
</gene>
<reference evidence="1" key="1">
    <citation type="journal article" date="2014" name="Front. Microbiol.">
        <title>High frequency of phylogenetically diverse reductive dehalogenase-homologous genes in deep subseafloor sedimentary metagenomes.</title>
        <authorList>
            <person name="Kawai M."/>
            <person name="Futagami T."/>
            <person name="Toyoda A."/>
            <person name="Takaki Y."/>
            <person name="Nishi S."/>
            <person name="Hori S."/>
            <person name="Arai W."/>
            <person name="Tsubouchi T."/>
            <person name="Morono Y."/>
            <person name="Uchiyama I."/>
            <person name="Ito T."/>
            <person name="Fujiyama A."/>
            <person name="Inagaki F."/>
            <person name="Takami H."/>
        </authorList>
    </citation>
    <scope>NUCLEOTIDE SEQUENCE</scope>
    <source>
        <strain evidence="1">Expedition CK06-06</strain>
    </source>
</reference>
<comment type="caution">
    <text evidence="1">The sequence shown here is derived from an EMBL/GenBank/DDBJ whole genome shotgun (WGS) entry which is preliminary data.</text>
</comment>
<sequence>YRCRSPSAYDHQVGQAIVVNLAQECRYIFLGMNCSVGTYNPGVAVG</sequence>
<accession>X1FZ77</accession>
<protein>
    <submittedName>
        <fullName evidence="1">Uncharacterized protein</fullName>
    </submittedName>
</protein>
<feature type="non-terminal residue" evidence="1">
    <location>
        <position position="1"/>
    </location>
</feature>
<evidence type="ECO:0000313" key="1">
    <source>
        <dbReference type="EMBL" id="GAH26048.1"/>
    </source>
</evidence>
<dbReference type="AlphaFoldDB" id="X1FZ77"/>
<dbReference type="EMBL" id="BART01041457">
    <property type="protein sequence ID" value="GAH26048.1"/>
    <property type="molecule type" value="Genomic_DNA"/>
</dbReference>
<proteinExistence type="predicted"/>
<name>X1FZ77_9ZZZZ</name>